<accession>A0A9Q1GEN5</accession>
<dbReference type="AlphaFoldDB" id="A0A9Q1GEN5"/>
<organism evidence="4 5">
    <name type="scientific">Synaphobranchus kaupii</name>
    <name type="common">Kaup's arrowtooth eel</name>
    <dbReference type="NCBI Taxonomy" id="118154"/>
    <lineage>
        <taxon>Eukaryota</taxon>
        <taxon>Metazoa</taxon>
        <taxon>Chordata</taxon>
        <taxon>Craniata</taxon>
        <taxon>Vertebrata</taxon>
        <taxon>Euteleostomi</taxon>
        <taxon>Actinopterygii</taxon>
        <taxon>Neopterygii</taxon>
        <taxon>Teleostei</taxon>
        <taxon>Anguilliformes</taxon>
        <taxon>Synaphobranchidae</taxon>
        <taxon>Synaphobranchus</taxon>
    </lineage>
</organism>
<dbReference type="EMBL" id="JAINUF010000001">
    <property type="protein sequence ID" value="KAJ8382119.1"/>
    <property type="molecule type" value="Genomic_DNA"/>
</dbReference>
<comment type="similarity">
    <text evidence="1">Belongs to the NipSnap family.</text>
</comment>
<dbReference type="GO" id="GO:0005739">
    <property type="term" value="C:mitochondrion"/>
    <property type="evidence" value="ECO:0007669"/>
    <property type="project" value="TreeGrafter"/>
</dbReference>
<evidence type="ECO:0000256" key="2">
    <source>
        <dbReference type="SAM" id="MobiDB-lite"/>
    </source>
</evidence>
<feature type="domain" description="NIPSNAP" evidence="3">
    <location>
        <begin position="43"/>
        <end position="140"/>
    </location>
</feature>
<dbReference type="PANTHER" id="PTHR21017">
    <property type="entry name" value="NIPSNAP-RELATED"/>
    <property type="match status" value="1"/>
</dbReference>
<evidence type="ECO:0000259" key="3">
    <source>
        <dbReference type="Pfam" id="PF07978"/>
    </source>
</evidence>
<dbReference type="SUPFAM" id="SSF54909">
    <property type="entry name" value="Dimeric alpha+beta barrel"/>
    <property type="match status" value="1"/>
</dbReference>
<dbReference type="Proteomes" id="UP001152622">
    <property type="component" value="Chromosome 1"/>
</dbReference>
<dbReference type="OrthoDB" id="10262843at2759"/>
<gene>
    <name evidence="4" type="ORF">SKAU_G00028970</name>
</gene>
<keyword evidence="5" id="KW-1185">Reference proteome</keyword>
<feature type="region of interest" description="Disordered" evidence="2">
    <location>
        <begin position="174"/>
        <end position="197"/>
    </location>
</feature>
<dbReference type="PANTHER" id="PTHR21017:SF19">
    <property type="entry name" value="PROTEIN NIPSNAP HOMOLOG 3B"/>
    <property type="match status" value="1"/>
</dbReference>
<evidence type="ECO:0000256" key="1">
    <source>
        <dbReference type="ARBA" id="ARBA00005291"/>
    </source>
</evidence>
<dbReference type="GO" id="GO:0000423">
    <property type="term" value="P:mitophagy"/>
    <property type="evidence" value="ECO:0007669"/>
    <property type="project" value="UniProtKB-ARBA"/>
</dbReference>
<proteinExistence type="inferred from homology"/>
<dbReference type="InterPro" id="IPR011008">
    <property type="entry name" value="Dimeric_a/b-barrel"/>
</dbReference>
<dbReference type="InterPro" id="IPR012577">
    <property type="entry name" value="NIPSNAP"/>
</dbReference>
<evidence type="ECO:0000313" key="5">
    <source>
        <dbReference type="Proteomes" id="UP001152622"/>
    </source>
</evidence>
<sequence length="227" mass="25667">MLSFSNVVRRAFSLPKHVKYMSDLNQLRASISTGPQQQHETIYEFRTNCIKPENNAAFLKLTEEKIHLHTAVADLLGYWSVNCGGLNQVLQIWKYGSYAQRADAWSALAQDPEWMEEYIAKAIPMLASQDNEVAYLVPWCSIKKPPKKGVYELATFQMKPGVPQCGGRPFMRPSAFTPTQATPTSWGSSTASSDNSTKFMSCGGLRTRMSGQRFGTRLTRMPEWWQQ</sequence>
<dbReference type="Gene3D" id="3.30.70.100">
    <property type="match status" value="1"/>
</dbReference>
<reference evidence="4" key="1">
    <citation type="journal article" date="2023" name="Science">
        <title>Genome structures resolve the early diversification of teleost fishes.</title>
        <authorList>
            <person name="Parey E."/>
            <person name="Louis A."/>
            <person name="Montfort J."/>
            <person name="Bouchez O."/>
            <person name="Roques C."/>
            <person name="Iampietro C."/>
            <person name="Lluch J."/>
            <person name="Castinel A."/>
            <person name="Donnadieu C."/>
            <person name="Desvignes T."/>
            <person name="Floi Bucao C."/>
            <person name="Jouanno E."/>
            <person name="Wen M."/>
            <person name="Mejri S."/>
            <person name="Dirks R."/>
            <person name="Jansen H."/>
            <person name="Henkel C."/>
            <person name="Chen W.J."/>
            <person name="Zahm M."/>
            <person name="Cabau C."/>
            <person name="Klopp C."/>
            <person name="Thompson A.W."/>
            <person name="Robinson-Rechavi M."/>
            <person name="Braasch I."/>
            <person name="Lecointre G."/>
            <person name="Bobe J."/>
            <person name="Postlethwait J.H."/>
            <person name="Berthelot C."/>
            <person name="Roest Crollius H."/>
            <person name="Guiguen Y."/>
        </authorList>
    </citation>
    <scope>NUCLEOTIDE SEQUENCE</scope>
    <source>
        <tissue evidence="4">Blood</tissue>
    </source>
</reference>
<comment type="caution">
    <text evidence="4">The sequence shown here is derived from an EMBL/GenBank/DDBJ whole genome shotgun (WGS) entry which is preliminary data.</text>
</comment>
<protein>
    <recommendedName>
        <fullName evidence="3">NIPSNAP domain-containing protein</fullName>
    </recommendedName>
</protein>
<feature type="compositionally biased region" description="Polar residues" evidence="2">
    <location>
        <begin position="176"/>
        <end position="197"/>
    </location>
</feature>
<name>A0A9Q1GEN5_SYNKA</name>
<dbReference type="Pfam" id="PF07978">
    <property type="entry name" value="NIPSNAP"/>
    <property type="match status" value="1"/>
</dbReference>
<evidence type="ECO:0000313" key="4">
    <source>
        <dbReference type="EMBL" id="KAJ8382119.1"/>
    </source>
</evidence>
<dbReference type="InterPro" id="IPR051557">
    <property type="entry name" value="NipSnap_domain"/>
</dbReference>